<dbReference type="STRING" id="471704.A0A151J2W7"/>
<keyword evidence="2" id="KW-0274">FAD</keyword>
<dbReference type="PROSITE" id="PS00624">
    <property type="entry name" value="GMC_OXRED_2"/>
    <property type="match status" value="2"/>
</dbReference>
<evidence type="ECO:0000259" key="4">
    <source>
        <dbReference type="PROSITE" id="PS00624"/>
    </source>
</evidence>
<gene>
    <name evidence="5" type="ORF">ALC57_11053</name>
</gene>
<evidence type="ECO:0000313" key="5">
    <source>
        <dbReference type="EMBL" id="KYN16687.1"/>
    </source>
</evidence>
<feature type="domain" description="Glucose-methanol-choline oxidoreductase N-terminal" evidence="3">
    <location>
        <begin position="135"/>
        <end position="158"/>
    </location>
</feature>
<dbReference type="Gene3D" id="3.30.560.10">
    <property type="entry name" value="Glucose Oxidase, domain 3"/>
    <property type="match status" value="3"/>
</dbReference>
<dbReference type="Proteomes" id="UP000078492">
    <property type="component" value="Unassembled WGS sequence"/>
</dbReference>
<evidence type="ECO:0000256" key="2">
    <source>
        <dbReference type="RuleBase" id="RU003968"/>
    </source>
</evidence>
<dbReference type="InterPro" id="IPR036188">
    <property type="entry name" value="FAD/NAD-bd_sf"/>
</dbReference>
<dbReference type="PROSITE" id="PS00623">
    <property type="entry name" value="GMC_OXRED_1"/>
    <property type="match status" value="1"/>
</dbReference>
<reference evidence="5 6" key="1">
    <citation type="submission" date="2015-09" db="EMBL/GenBank/DDBJ databases">
        <title>Trachymyrmex cornetzi WGS genome.</title>
        <authorList>
            <person name="Nygaard S."/>
            <person name="Hu H."/>
            <person name="Boomsma J."/>
            <person name="Zhang G."/>
        </authorList>
    </citation>
    <scope>NUCLEOTIDE SEQUENCE [LARGE SCALE GENOMIC DNA]</scope>
    <source>
        <strain evidence="5">Tcor2-1</strain>
        <tissue evidence="5">Whole body</tissue>
    </source>
</reference>
<dbReference type="SUPFAM" id="SSF54373">
    <property type="entry name" value="FAD-linked reductases, C-terminal domain"/>
    <property type="match status" value="3"/>
</dbReference>
<proteinExistence type="inferred from homology"/>
<evidence type="ECO:0000259" key="3">
    <source>
        <dbReference type="PROSITE" id="PS00623"/>
    </source>
</evidence>
<accession>A0A151J2W7</accession>
<protein>
    <submittedName>
        <fullName evidence="5">Glucose dehydrogenase [acceptor]</fullName>
    </submittedName>
</protein>
<name>A0A151J2W7_9HYME</name>
<dbReference type="EMBL" id="KQ980314">
    <property type="protein sequence ID" value="KYN16687.1"/>
    <property type="molecule type" value="Genomic_DNA"/>
</dbReference>
<dbReference type="InterPro" id="IPR007867">
    <property type="entry name" value="GMC_OxRtase_C"/>
</dbReference>
<comment type="similarity">
    <text evidence="1 2">Belongs to the GMC oxidoreductase family.</text>
</comment>
<sequence length="1481" mass="165865">MGIESFVTGSLTSASTGGFSLLFPILAAALAYFQYEALDNEAPPIDVPSEMLLSSYHFIVIGSGSAGAVVASRLSEIEDWNILLLEAGGDEPEVSDVPLLAGYLQLSQLDWQYKTEAQDDACLAMENSRCNWPRGKVLGGSSVLNYMLYLRGNKRDYDIWEQQGSLGWGSRDILHYFKKSEDNQNPYLIHTPYHAKGGYLTVQEASWHTPLAAAFVQAGQEMGYENRDINGEFQTGFMIAQGTIRHGSRCSSAKAFLRPARFRKNLHVAMHAHATKVLIHPKTKHIYGVEFVKNDKVFRVRAKNEVIVSGGAINSPQLLMLSGIGPKDHLQELGIPVIQDSKVGSNLQDHIGLGGLTFMVNQEISMVEKRLQSVQTVIQYAALGNGPLTVLGGVEGIAFVNTKYANTSLDFPDIELHFVSGSTNSDGGRQLRKVHGLTKKFYDAVFGPINDKDTWSVIPMLLRPKSRGIIKLRSKNPFDYPLIYPNYFKEAEDIATLIEGVKISVALSRTDAFKRFGSVLNSHQFPGCKHIPMYTDSYWECMIRYYSATIYHPVGTMFENYRLIDHKQVERTEWNRKILYHFVGCAIVNEILTFKDRRISESGRPTAAEYTTYRLYHPHRSYGARAAGSGDGLLGVPFEFTIFLIAVVLGGSSVLNAMLYIRGNKRDYDSWADLGNVGWDYESVLPYFKKSDSARVKELADSTYHKKNGYLTVEHRLYENITEDTQVFGIFPLLLRSRSRGFIKLKSTDPDEAPAIVPNYFEDSRDLQILVQSVRFMERMRRTRLMRKLNARSNPNPIPGCSQFDNSSDKYWACYARHFTSTIYHPAGTCKMGPASDCYAVVDARLRVHVIATSDRRFDHAVYIGSDHYTTNGCCSCQFEDTRYMSNVCGGVSSFMTLVQHMMSSRCDIADPCRRLGRDEAPSQHEWFDFIIIGAGVAGPIIARRLSDTPWQKVLLIEAGPEEPTTTAIPAFAFNAINTSLDWNFKTEPTLSHPTACLETDGVCTWPRGKMIAGTGALHGMMYFRGHPEIYNHWAREGNLGWSYDEISHYFERVENPIDPTFLSDKPRSLKEGGPMNIQYYPHKPDFVNVLLTAAGELGYRTSPLKEYNQTGFMIAPMTVKNGMRLTTSRAYLRPVHDRKNLRVLTNAHVTKILISPWEQKAYGVELVDKNGYKRVVKCDKEIILTAGAIGSPHILLNSGIGPEKDLAKFGIKVFKNLPVGKNLHNHVSVEVPMSIKDIPYEIITMDAVNQYLENKTGPLASTGITQVTAFLESSYAINGVPDIQIFFDGFTSICPKTGLVNECINGKFQSDCPDRREIIARPTVVSTESRGDLKLRSNNPLDPPLIYPNYFTNEKDLMILLEGIKKVSKLVDTPAMKKWDLRLEQVRSPLCSNYHFDTDAFWMCQIRTKTGPENHQSGTCKMGPSTDPSAVIDSQLRIHGISNIRVADASIFPIVPNSNPIGGIMMVAEKAADMIKNTWS</sequence>
<evidence type="ECO:0000256" key="1">
    <source>
        <dbReference type="ARBA" id="ARBA00010790"/>
    </source>
</evidence>
<dbReference type="GO" id="GO:0050660">
    <property type="term" value="F:flavin adenine dinucleotide binding"/>
    <property type="evidence" value="ECO:0007669"/>
    <property type="project" value="InterPro"/>
</dbReference>
<dbReference type="PANTHER" id="PTHR11552:SF227">
    <property type="entry name" value="GLUCOSE DEHYDROGENASE [FAD, QUINONE]-LIKE PROTEIN"/>
    <property type="match status" value="1"/>
</dbReference>
<organism evidence="5 6">
    <name type="scientific">Trachymyrmex cornetzi</name>
    <dbReference type="NCBI Taxonomy" id="471704"/>
    <lineage>
        <taxon>Eukaryota</taxon>
        <taxon>Metazoa</taxon>
        <taxon>Ecdysozoa</taxon>
        <taxon>Arthropoda</taxon>
        <taxon>Hexapoda</taxon>
        <taxon>Insecta</taxon>
        <taxon>Pterygota</taxon>
        <taxon>Neoptera</taxon>
        <taxon>Endopterygota</taxon>
        <taxon>Hymenoptera</taxon>
        <taxon>Apocrita</taxon>
        <taxon>Aculeata</taxon>
        <taxon>Formicoidea</taxon>
        <taxon>Formicidae</taxon>
        <taxon>Myrmicinae</taxon>
        <taxon>Trachymyrmex</taxon>
    </lineage>
</organism>
<dbReference type="Pfam" id="PF05199">
    <property type="entry name" value="GMC_oxred_C"/>
    <property type="match status" value="3"/>
</dbReference>
<keyword evidence="2" id="KW-0285">Flavoprotein</keyword>
<dbReference type="GO" id="GO:0016614">
    <property type="term" value="F:oxidoreductase activity, acting on CH-OH group of donors"/>
    <property type="evidence" value="ECO:0007669"/>
    <property type="project" value="InterPro"/>
</dbReference>
<dbReference type="SUPFAM" id="SSF51905">
    <property type="entry name" value="FAD/NAD(P)-binding domain"/>
    <property type="match status" value="3"/>
</dbReference>
<dbReference type="Pfam" id="PF00732">
    <property type="entry name" value="GMC_oxred_N"/>
    <property type="match status" value="3"/>
</dbReference>
<keyword evidence="6" id="KW-1185">Reference proteome</keyword>
<feature type="domain" description="Glucose-methanol-choline oxidoreductase N-terminal" evidence="4">
    <location>
        <begin position="311"/>
        <end position="325"/>
    </location>
</feature>
<dbReference type="InterPro" id="IPR012132">
    <property type="entry name" value="GMC_OxRdtase"/>
</dbReference>
<dbReference type="Gene3D" id="3.50.50.60">
    <property type="entry name" value="FAD/NAD(P)-binding domain"/>
    <property type="match status" value="3"/>
</dbReference>
<evidence type="ECO:0000313" key="6">
    <source>
        <dbReference type="Proteomes" id="UP000078492"/>
    </source>
</evidence>
<dbReference type="InterPro" id="IPR000172">
    <property type="entry name" value="GMC_OxRdtase_N"/>
</dbReference>
<feature type="domain" description="Glucose-methanol-choline oxidoreductase N-terminal" evidence="4">
    <location>
        <begin position="1188"/>
        <end position="1202"/>
    </location>
</feature>
<dbReference type="PANTHER" id="PTHR11552">
    <property type="entry name" value="GLUCOSE-METHANOL-CHOLINE GMC OXIDOREDUCTASE"/>
    <property type="match status" value="1"/>
</dbReference>